<dbReference type="Proteomes" id="UP000198280">
    <property type="component" value="Unassembled WGS sequence"/>
</dbReference>
<sequence>MSGVTTDGTWPSTPANVSLMAMPTALWFEHLAGKHWHNDLRLHIGGHRHTCDSYYLTLESQHLGANLIRLLEQWIEQVNELRGAGGTAYLPYDFSDQCTAWLRVSAADGHTAVVQAGWSLIEAWRIDPSDYRATAPDVTDFKPIANAQIECTLDDLATRIALNRGSFATLRH</sequence>
<protein>
    <submittedName>
        <fullName evidence="1">Uncharacterized protein</fullName>
    </submittedName>
</protein>
<proteinExistence type="predicted"/>
<organism evidence="1 2">
    <name type="scientific">Actinacidiphila glaucinigra</name>
    <dbReference type="NCBI Taxonomy" id="235986"/>
    <lineage>
        <taxon>Bacteria</taxon>
        <taxon>Bacillati</taxon>
        <taxon>Actinomycetota</taxon>
        <taxon>Actinomycetes</taxon>
        <taxon>Kitasatosporales</taxon>
        <taxon>Streptomycetaceae</taxon>
        <taxon>Actinacidiphila</taxon>
    </lineage>
</organism>
<gene>
    <name evidence="1" type="ORF">SAMN05216252_102221</name>
</gene>
<dbReference type="AlphaFoldDB" id="A0A239AXA1"/>
<accession>A0A239AXA1</accession>
<keyword evidence="2" id="KW-1185">Reference proteome</keyword>
<evidence type="ECO:0000313" key="2">
    <source>
        <dbReference type="Proteomes" id="UP000198280"/>
    </source>
</evidence>
<reference evidence="1 2" key="1">
    <citation type="submission" date="2017-06" db="EMBL/GenBank/DDBJ databases">
        <authorList>
            <person name="Kim H.J."/>
            <person name="Triplett B.A."/>
        </authorList>
    </citation>
    <scope>NUCLEOTIDE SEQUENCE [LARGE SCALE GENOMIC DNA]</scope>
    <source>
        <strain evidence="1 2">CGMCC 4.1858</strain>
    </source>
</reference>
<dbReference type="EMBL" id="FZOF01000002">
    <property type="protein sequence ID" value="SNR99981.1"/>
    <property type="molecule type" value="Genomic_DNA"/>
</dbReference>
<name>A0A239AXA1_9ACTN</name>
<evidence type="ECO:0000313" key="1">
    <source>
        <dbReference type="EMBL" id="SNR99981.1"/>
    </source>
</evidence>